<dbReference type="PANTHER" id="PTHR12277">
    <property type="entry name" value="ALPHA/BETA HYDROLASE DOMAIN-CONTAINING PROTEIN"/>
    <property type="match status" value="1"/>
</dbReference>
<dbReference type="InterPro" id="IPR029058">
    <property type="entry name" value="AB_hydrolase_fold"/>
</dbReference>
<reference evidence="2 3" key="1">
    <citation type="journal article" date="2018" name="PLoS Genet.">
        <title>Population sequencing reveals clonal diversity and ancestral inbreeding in the grapevine cultivar Chardonnay.</title>
        <authorList>
            <person name="Roach M.J."/>
            <person name="Johnson D.L."/>
            <person name="Bohlmann J."/>
            <person name="van Vuuren H.J."/>
            <person name="Jones S.J."/>
            <person name="Pretorius I.S."/>
            <person name="Schmidt S.A."/>
            <person name="Borneman A.R."/>
        </authorList>
    </citation>
    <scope>NUCLEOTIDE SEQUENCE [LARGE SCALE GENOMIC DNA]</scope>
    <source>
        <strain evidence="3">cv. Chardonnay</strain>
        <tissue evidence="2">Leaf</tissue>
    </source>
</reference>
<evidence type="ECO:0000259" key="1">
    <source>
        <dbReference type="Pfam" id="PF03959"/>
    </source>
</evidence>
<gene>
    <name evidence="2" type="ORF">CK203_060074</name>
</gene>
<feature type="domain" description="Serine hydrolase" evidence="1">
    <location>
        <begin position="72"/>
        <end position="115"/>
    </location>
</feature>
<organism evidence="2 3">
    <name type="scientific">Vitis vinifera</name>
    <name type="common">Grape</name>
    <dbReference type="NCBI Taxonomy" id="29760"/>
    <lineage>
        <taxon>Eukaryota</taxon>
        <taxon>Viridiplantae</taxon>
        <taxon>Streptophyta</taxon>
        <taxon>Embryophyta</taxon>
        <taxon>Tracheophyta</taxon>
        <taxon>Spermatophyta</taxon>
        <taxon>Magnoliopsida</taxon>
        <taxon>eudicotyledons</taxon>
        <taxon>Gunneridae</taxon>
        <taxon>Pentapetalae</taxon>
        <taxon>rosids</taxon>
        <taxon>Vitales</taxon>
        <taxon>Vitaceae</taxon>
        <taxon>Viteae</taxon>
        <taxon>Vitis</taxon>
    </lineage>
</organism>
<sequence length="120" mass="13454">MDALKLCMKKGNEIVVVYVKNPSASLTALHSHGNAADLGMDNHLESQVSKTYADILGCLQLSQRHLRSEGERHYTVNCPILVIHGTDDEILDWSHGKQLWELCKGKYEILWLKGGDSIRP</sequence>
<protein>
    <recommendedName>
        <fullName evidence="1">Serine hydrolase domain-containing protein</fullName>
    </recommendedName>
</protein>
<accession>A0A438GK18</accession>
<name>A0A438GK18_VITVI</name>
<dbReference type="Proteomes" id="UP000288805">
    <property type="component" value="Unassembled WGS sequence"/>
</dbReference>
<dbReference type="EMBL" id="QGNW01000411">
    <property type="protein sequence ID" value="RVW72566.1"/>
    <property type="molecule type" value="Genomic_DNA"/>
</dbReference>
<dbReference type="PANTHER" id="PTHR12277:SF134">
    <property type="entry name" value="ALPHA_BETA-HYDROLASES SUPERFAMILY PROTEIN"/>
    <property type="match status" value="1"/>
</dbReference>
<proteinExistence type="predicted"/>
<evidence type="ECO:0000313" key="3">
    <source>
        <dbReference type="Proteomes" id="UP000288805"/>
    </source>
</evidence>
<evidence type="ECO:0000313" key="2">
    <source>
        <dbReference type="EMBL" id="RVW72566.1"/>
    </source>
</evidence>
<dbReference type="Pfam" id="PF03959">
    <property type="entry name" value="FSH1"/>
    <property type="match status" value="1"/>
</dbReference>
<dbReference type="Gene3D" id="3.40.50.1820">
    <property type="entry name" value="alpha/beta hydrolase"/>
    <property type="match status" value="1"/>
</dbReference>
<dbReference type="SUPFAM" id="SSF53474">
    <property type="entry name" value="alpha/beta-Hydrolases"/>
    <property type="match status" value="1"/>
</dbReference>
<comment type="caution">
    <text evidence="2">The sequence shown here is derived from an EMBL/GenBank/DDBJ whole genome shotgun (WGS) entry which is preliminary data.</text>
</comment>
<dbReference type="AlphaFoldDB" id="A0A438GK18"/>
<dbReference type="InterPro" id="IPR005645">
    <property type="entry name" value="FSH-like_dom"/>
</dbReference>